<dbReference type="AlphaFoldDB" id="A0A239KPT9"/>
<proteinExistence type="predicted"/>
<gene>
    <name evidence="2" type="ORF">SAMN04488078_106810</name>
</gene>
<evidence type="ECO:0000256" key="1">
    <source>
        <dbReference type="SAM" id="MobiDB-lite"/>
    </source>
</evidence>
<dbReference type="Proteomes" id="UP000198440">
    <property type="component" value="Unassembled WGS sequence"/>
</dbReference>
<dbReference type="EMBL" id="FZON01000068">
    <property type="protein sequence ID" value="SNT19579.1"/>
    <property type="molecule type" value="Genomic_DNA"/>
</dbReference>
<organism evidence="2 3">
    <name type="scientific">Antarctobacter heliothermus</name>
    <dbReference type="NCBI Taxonomy" id="74033"/>
    <lineage>
        <taxon>Bacteria</taxon>
        <taxon>Pseudomonadati</taxon>
        <taxon>Pseudomonadota</taxon>
        <taxon>Alphaproteobacteria</taxon>
        <taxon>Rhodobacterales</taxon>
        <taxon>Roseobacteraceae</taxon>
        <taxon>Antarctobacter</taxon>
    </lineage>
</organism>
<evidence type="ECO:0000313" key="3">
    <source>
        <dbReference type="Proteomes" id="UP000198440"/>
    </source>
</evidence>
<reference evidence="2 3" key="1">
    <citation type="submission" date="2017-06" db="EMBL/GenBank/DDBJ databases">
        <authorList>
            <person name="Kim H.J."/>
            <person name="Triplett B.A."/>
        </authorList>
    </citation>
    <scope>NUCLEOTIDE SEQUENCE [LARGE SCALE GENOMIC DNA]</scope>
    <source>
        <strain evidence="2 3">DSM 11445</strain>
    </source>
</reference>
<evidence type="ECO:0000313" key="2">
    <source>
        <dbReference type="EMBL" id="SNT19579.1"/>
    </source>
</evidence>
<sequence>MPSLVFGFARVNDLGDQGEAENNKQGSGDSEHVRGPSVGVMQVGYRAMRAKI</sequence>
<accession>A0A239KPT9</accession>
<name>A0A239KPT9_9RHOB</name>
<protein>
    <submittedName>
        <fullName evidence="2">Uncharacterized protein</fullName>
    </submittedName>
</protein>
<feature type="region of interest" description="Disordered" evidence="1">
    <location>
        <begin position="15"/>
        <end position="38"/>
    </location>
</feature>